<evidence type="ECO:0000256" key="7">
    <source>
        <dbReference type="ARBA" id="ARBA00023027"/>
    </source>
</evidence>
<comment type="catalytic activity">
    <reaction evidence="8">
        <text>a quinone + NADH + H(+) = a quinol + NAD(+)</text>
        <dbReference type="Rhea" id="RHEA:46160"/>
        <dbReference type="ChEBI" id="CHEBI:15378"/>
        <dbReference type="ChEBI" id="CHEBI:24646"/>
        <dbReference type="ChEBI" id="CHEBI:57540"/>
        <dbReference type="ChEBI" id="CHEBI:57945"/>
        <dbReference type="ChEBI" id="CHEBI:132124"/>
        <dbReference type="EC" id="1.6.5.9"/>
    </reaction>
</comment>
<evidence type="ECO:0000259" key="9">
    <source>
        <dbReference type="Pfam" id="PF07992"/>
    </source>
</evidence>
<dbReference type="Gene3D" id="3.50.50.100">
    <property type="match status" value="1"/>
</dbReference>
<reference evidence="11" key="1">
    <citation type="submission" date="2021-11" db="EMBL/GenBank/DDBJ databases">
        <title>Description of a new species Pelosinus isolated from the bottom sediments of Lake Baikal.</title>
        <authorList>
            <person name="Zakharyuk A."/>
        </authorList>
    </citation>
    <scope>NUCLEOTIDE SEQUENCE</scope>
    <source>
        <strain evidence="11">Bkl1</strain>
    </source>
</reference>
<evidence type="ECO:0000256" key="4">
    <source>
        <dbReference type="ARBA" id="ARBA00022827"/>
    </source>
</evidence>
<dbReference type="InterPro" id="IPR045024">
    <property type="entry name" value="NDH-2"/>
</dbReference>
<comment type="similarity">
    <text evidence="1">Belongs to the NADH dehydrogenase family.</text>
</comment>
<feature type="domain" description="FAD/NAD(P)-binding" evidence="9">
    <location>
        <begin position="11"/>
        <end position="327"/>
    </location>
</feature>
<dbReference type="InterPro" id="IPR023753">
    <property type="entry name" value="FAD/NAD-binding_dom"/>
</dbReference>
<keyword evidence="3" id="KW-0285">Flavoprotein</keyword>
<sequence length="420" mass="47456">MQNETAVKPPHIVIIGAGFGGIRTARALAKHEVKITLIDKYNYHLFQPLLYQVATAGLSVDDIAYPVRAIFRNQKNVDFRLAEVSDVDFDNKVVTMNTGEIGYDYLVIAAGGSTNYFGMESMEKNGFGMKTLDESVMIRNHVLRMFELAAHEKDADKRRALLTFVIVGGGPTGVESAGALSELIYHVMVKEYHNMNFKEVRIMLVEASDKLFATMPKELRDATVETLIRKHVEVRLCVQVTDYNGEKMSLKGGEVIPTYTVVWAAGVKANSLLDTLKVEQASMRRAIVNEFLQLPNRPEVFVIGDSAQFIQGERPLPMVAPVAIQQAEVAAKNIRSLIRGKELKKFTYRDVGNMATIGRNAAVVHMGNFKTHGFIAWAIWSFVHILRLIDFRNRAVVFVKWMWDYLVYERVVRIITRQRQ</sequence>
<evidence type="ECO:0000313" key="11">
    <source>
        <dbReference type="EMBL" id="MCC5466605.1"/>
    </source>
</evidence>
<evidence type="ECO:0000256" key="1">
    <source>
        <dbReference type="ARBA" id="ARBA00005272"/>
    </source>
</evidence>
<comment type="caution">
    <text evidence="11">The sequence shown here is derived from an EMBL/GenBank/DDBJ whole genome shotgun (WGS) entry which is preliminary data.</text>
</comment>
<dbReference type="PANTHER" id="PTHR43706">
    <property type="entry name" value="NADH DEHYDROGENASE"/>
    <property type="match status" value="1"/>
</dbReference>
<name>A0ABS8HTW6_9FIRM</name>
<evidence type="ECO:0000256" key="5">
    <source>
        <dbReference type="ARBA" id="ARBA00022946"/>
    </source>
</evidence>
<dbReference type="InterPro" id="IPR054585">
    <property type="entry name" value="NDH2-like_C"/>
</dbReference>
<evidence type="ECO:0000256" key="6">
    <source>
        <dbReference type="ARBA" id="ARBA00023002"/>
    </source>
</evidence>
<keyword evidence="5" id="KW-0809">Transit peptide</keyword>
<dbReference type="EC" id="1.6.5.9" evidence="2"/>
<organism evidence="11 12">
    <name type="scientific">Pelosinus baikalensis</name>
    <dbReference type="NCBI Taxonomy" id="2892015"/>
    <lineage>
        <taxon>Bacteria</taxon>
        <taxon>Bacillati</taxon>
        <taxon>Bacillota</taxon>
        <taxon>Negativicutes</taxon>
        <taxon>Selenomonadales</taxon>
        <taxon>Sporomusaceae</taxon>
        <taxon>Pelosinus</taxon>
    </lineage>
</organism>
<gene>
    <name evidence="11" type="ORF">LMF89_14745</name>
</gene>
<evidence type="ECO:0000259" key="10">
    <source>
        <dbReference type="Pfam" id="PF22366"/>
    </source>
</evidence>
<evidence type="ECO:0000313" key="12">
    <source>
        <dbReference type="Proteomes" id="UP001165492"/>
    </source>
</evidence>
<dbReference type="PRINTS" id="PR00368">
    <property type="entry name" value="FADPNR"/>
</dbReference>
<dbReference type="RefSeq" id="WP_229535735.1">
    <property type="nucleotide sequence ID" value="NZ_JAJHJB010000020.1"/>
</dbReference>
<dbReference type="EMBL" id="JAJHJB010000020">
    <property type="protein sequence ID" value="MCC5466605.1"/>
    <property type="molecule type" value="Genomic_DNA"/>
</dbReference>
<dbReference type="InterPro" id="IPR036188">
    <property type="entry name" value="FAD/NAD-bd_sf"/>
</dbReference>
<dbReference type="PANTHER" id="PTHR43706:SF47">
    <property type="entry name" value="EXTERNAL NADH-UBIQUINONE OXIDOREDUCTASE 1, MITOCHONDRIAL-RELATED"/>
    <property type="match status" value="1"/>
</dbReference>
<feature type="domain" description="External alternative NADH-ubiquinone oxidoreductase-like C-terminal" evidence="10">
    <location>
        <begin position="352"/>
        <end position="406"/>
    </location>
</feature>
<dbReference type="Pfam" id="PF07992">
    <property type="entry name" value="Pyr_redox_2"/>
    <property type="match status" value="1"/>
</dbReference>
<evidence type="ECO:0000256" key="3">
    <source>
        <dbReference type="ARBA" id="ARBA00022630"/>
    </source>
</evidence>
<proteinExistence type="inferred from homology"/>
<keyword evidence="6" id="KW-0560">Oxidoreductase</keyword>
<accession>A0ABS8HTW6</accession>
<dbReference type="SUPFAM" id="SSF51905">
    <property type="entry name" value="FAD/NAD(P)-binding domain"/>
    <property type="match status" value="2"/>
</dbReference>
<evidence type="ECO:0000256" key="8">
    <source>
        <dbReference type="ARBA" id="ARBA00047599"/>
    </source>
</evidence>
<keyword evidence="12" id="KW-1185">Reference proteome</keyword>
<dbReference type="Proteomes" id="UP001165492">
    <property type="component" value="Unassembled WGS sequence"/>
</dbReference>
<evidence type="ECO:0000256" key="2">
    <source>
        <dbReference type="ARBA" id="ARBA00012637"/>
    </source>
</evidence>
<protein>
    <recommendedName>
        <fullName evidence="2">NADH:ubiquinone reductase (non-electrogenic)</fullName>
        <ecNumber evidence="2">1.6.5.9</ecNumber>
    </recommendedName>
</protein>
<keyword evidence="7" id="KW-0520">NAD</keyword>
<dbReference type="PRINTS" id="PR00411">
    <property type="entry name" value="PNDRDTASEI"/>
</dbReference>
<dbReference type="Pfam" id="PF22366">
    <property type="entry name" value="NDH2_C"/>
    <property type="match status" value="1"/>
</dbReference>
<keyword evidence="4" id="KW-0274">FAD</keyword>